<organism evidence="9">
    <name type="scientific">Thermodesulforhabdus norvegica</name>
    <dbReference type="NCBI Taxonomy" id="39841"/>
    <lineage>
        <taxon>Bacteria</taxon>
        <taxon>Pseudomonadati</taxon>
        <taxon>Thermodesulfobacteriota</taxon>
        <taxon>Syntrophobacteria</taxon>
        <taxon>Syntrophobacterales</taxon>
        <taxon>Thermodesulforhabdaceae</taxon>
        <taxon>Thermodesulforhabdus</taxon>
    </lineage>
</organism>
<feature type="binding site" evidence="4 6">
    <location>
        <position position="115"/>
    </location>
    <ligand>
        <name>substrate</name>
    </ligand>
</feature>
<evidence type="ECO:0000256" key="1">
    <source>
        <dbReference type="ARBA" id="ARBA00009375"/>
    </source>
</evidence>
<evidence type="ECO:0000256" key="5">
    <source>
        <dbReference type="PIRSR" id="PIRSR001430-1"/>
    </source>
</evidence>
<dbReference type="GO" id="GO:0003723">
    <property type="term" value="F:RNA binding"/>
    <property type="evidence" value="ECO:0007669"/>
    <property type="project" value="InterPro"/>
</dbReference>
<feature type="domain" description="Pseudouridine synthase I TruA alpha/beta" evidence="8">
    <location>
        <begin position="148"/>
        <end position="251"/>
    </location>
</feature>
<sequence length="278" mass="31350">MRREGERNFRLILEYDGSNYHGWQRQKGLITVQEVVESCLGIMLDRPVKVRASGRTDAGVHAFGQVVNFYAATNLSPEDFQNGLNSLLPEDVVVVGAEEVDLSFHARFSAKRKVYCYRILNRRLRFPLLRNYAWHIPAKLDIEAMRDALKHFLGEHDFSAFMASKSSVKSRVRTVFKAELDEFGSGNLVMTFEANGFLRHMVRIMVGTVVEVGLGKRVPGDIPAILKSLDRLQAGRTAPAHGLYLMKVIYDESKDAGENDALRVITSFLPEFTGRSAR</sequence>
<keyword evidence="2 4" id="KW-0819">tRNA processing</keyword>
<dbReference type="InterPro" id="IPR020095">
    <property type="entry name" value="PsdUridine_synth_TruA_C"/>
</dbReference>
<evidence type="ECO:0000256" key="4">
    <source>
        <dbReference type="HAMAP-Rule" id="MF_00171"/>
    </source>
</evidence>
<comment type="subunit">
    <text evidence="4">Homodimer.</text>
</comment>
<dbReference type="PANTHER" id="PTHR11142">
    <property type="entry name" value="PSEUDOURIDYLATE SYNTHASE"/>
    <property type="match status" value="1"/>
</dbReference>
<evidence type="ECO:0000313" key="9">
    <source>
        <dbReference type="EMBL" id="HDL90026.1"/>
    </source>
</evidence>
<dbReference type="InterPro" id="IPR020103">
    <property type="entry name" value="PsdUridine_synth_cat_dom_sf"/>
</dbReference>
<evidence type="ECO:0000259" key="8">
    <source>
        <dbReference type="Pfam" id="PF01416"/>
    </source>
</evidence>
<comment type="catalytic activity">
    <reaction evidence="4 7">
        <text>uridine(38/39/40) in tRNA = pseudouridine(38/39/40) in tRNA</text>
        <dbReference type="Rhea" id="RHEA:22376"/>
        <dbReference type="Rhea" id="RHEA-COMP:10085"/>
        <dbReference type="Rhea" id="RHEA-COMP:10087"/>
        <dbReference type="ChEBI" id="CHEBI:65314"/>
        <dbReference type="ChEBI" id="CHEBI:65315"/>
        <dbReference type="EC" id="5.4.99.12"/>
    </reaction>
</comment>
<dbReference type="InterPro" id="IPR020094">
    <property type="entry name" value="TruA/RsuA/RluB/E/F_N"/>
</dbReference>
<comment type="function">
    <text evidence="4">Formation of pseudouridine at positions 38, 39 and 40 in the anticodon stem and loop of transfer RNAs.</text>
</comment>
<dbReference type="GO" id="GO:0160147">
    <property type="term" value="F:tRNA pseudouridine(38-40) synthase activity"/>
    <property type="evidence" value="ECO:0007669"/>
    <property type="project" value="UniProtKB-EC"/>
</dbReference>
<dbReference type="AlphaFoldDB" id="A0A7C0WV94"/>
<reference evidence="9" key="1">
    <citation type="journal article" date="2020" name="mSystems">
        <title>Genome- and Community-Level Interaction Insights into Carbon Utilization and Element Cycling Functions of Hydrothermarchaeota in Hydrothermal Sediment.</title>
        <authorList>
            <person name="Zhou Z."/>
            <person name="Liu Y."/>
            <person name="Xu W."/>
            <person name="Pan J."/>
            <person name="Luo Z.H."/>
            <person name="Li M."/>
        </authorList>
    </citation>
    <scope>NUCLEOTIDE SEQUENCE [LARGE SCALE GENOMIC DNA]</scope>
    <source>
        <strain evidence="9">HyVt-19</strain>
    </source>
</reference>
<dbReference type="Gene3D" id="3.30.70.660">
    <property type="entry name" value="Pseudouridine synthase I, catalytic domain, C-terminal subdomain"/>
    <property type="match status" value="1"/>
</dbReference>
<accession>A0A7C0WV94</accession>
<evidence type="ECO:0000256" key="2">
    <source>
        <dbReference type="ARBA" id="ARBA00022694"/>
    </source>
</evidence>
<dbReference type="NCBIfam" id="TIGR00071">
    <property type="entry name" value="hisT_truA"/>
    <property type="match status" value="1"/>
</dbReference>
<evidence type="ECO:0000256" key="3">
    <source>
        <dbReference type="ARBA" id="ARBA00023235"/>
    </source>
</evidence>
<gene>
    <name evidence="4 9" type="primary">truA</name>
    <name evidence="9" type="ORF">ENG14_03890</name>
</gene>
<dbReference type="Pfam" id="PF01416">
    <property type="entry name" value="PseudoU_synth_1"/>
    <property type="match status" value="2"/>
</dbReference>
<evidence type="ECO:0000256" key="6">
    <source>
        <dbReference type="PIRSR" id="PIRSR001430-2"/>
    </source>
</evidence>
<dbReference type="PIRSF" id="PIRSF001430">
    <property type="entry name" value="tRNA_psdUrid_synth"/>
    <property type="match status" value="1"/>
</dbReference>
<dbReference type="CDD" id="cd02570">
    <property type="entry name" value="PseudoU_synth_EcTruA"/>
    <property type="match status" value="1"/>
</dbReference>
<proteinExistence type="inferred from homology"/>
<name>A0A7C0WV94_9BACT</name>
<dbReference type="FunFam" id="3.30.70.580:FF:000001">
    <property type="entry name" value="tRNA pseudouridine synthase A"/>
    <property type="match status" value="1"/>
</dbReference>
<dbReference type="InterPro" id="IPR020097">
    <property type="entry name" value="PsdUridine_synth_TruA_a/b_dom"/>
</dbReference>
<dbReference type="GO" id="GO:0031119">
    <property type="term" value="P:tRNA pseudouridine synthesis"/>
    <property type="evidence" value="ECO:0007669"/>
    <property type="project" value="UniProtKB-UniRule"/>
</dbReference>
<dbReference type="Proteomes" id="UP000886355">
    <property type="component" value="Unassembled WGS sequence"/>
</dbReference>
<feature type="domain" description="Pseudouridine synthase I TruA alpha/beta" evidence="8">
    <location>
        <begin position="14"/>
        <end position="108"/>
    </location>
</feature>
<dbReference type="EC" id="5.4.99.12" evidence="4"/>
<comment type="caution">
    <text evidence="9">The sequence shown here is derived from an EMBL/GenBank/DDBJ whole genome shotgun (WGS) entry which is preliminary data.</text>
</comment>
<dbReference type="HAMAP" id="MF_00171">
    <property type="entry name" value="TruA"/>
    <property type="match status" value="1"/>
</dbReference>
<comment type="similarity">
    <text evidence="1 4 7">Belongs to the tRNA pseudouridine synthase TruA family.</text>
</comment>
<dbReference type="PANTHER" id="PTHR11142:SF0">
    <property type="entry name" value="TRNA PSEUDOURIDINE SYNTHASE-LIKE 1"/>
    <property type="match status" value="1"/>
</dbReference>
<comment type="caution">
    <text evidence="4">Lacks conserved residue(s) required for the propagation of feature annotation.</text>
</comment>
<feature type="active site" description="Nucleophile" evidence="4 5">
    <location>
        <position position="57"/>
    </location>
</feature>
<protein>
    <recommendedName>
        <fullName evidence="4">tRNA pseudouridine synthase A</fullName>
        <ecNumber evidence="4">5.4.99.12</ecNumber>
    </recommendedName>
    <alternativeName>
        <fullName evidence="4">tRNA pseudouridine(38-40) synthase</fullName>
    </alternativeName>
    <alternativeName>
        <fullName evidence="4">tRNA pseudouridylate synthase I</fullName>
    </alternativeName>
    <alternativeName>
        <fullName evidence="4">tRNA-uridine isomerase I</fullName>
    </alternativeName>
</protein>
<dbReference type="Gene3D" id="3.30.70.580">
    <property type="entry name" value="Pseudouridine synthase I, catalytic domain, N-terminal subdomain"/>
    <property type="match status" value="1"/>
</dbReference>
<dbReference type="InterPro" id="IPR001406">
    <property type="entry name" value="PsdUridine_synth_TruA"/>
</dbReference>
<dbReference type="SUPFAM" id="SSF55120">
    <property type="entry name" value="Pseudouridine synthase"/>
    <property type="match status" value="1"/>
</dbReference>
<dbReference type="EMBL" id="DQZW01000183">
    <property type="protein sequence ID" value="HDL90026.1"/>
    <property type="molecule type" value="Genomic_DNA"/>
</dbReference>
<evidence type="ECO:0000256" key="7">
    <source>
        <dbReference type="RuleBase" id="RU003792"/>
    </source>
</evidence>
<keyword evidence="3 4" id="KW-0413">Isomerase</keyword>